<evidence type="ECO:0000313" key="4">
    <source>
        <dbReference type="Proteomes" id="UP000235965"/>
    </source>
</evidence>
<sequence length="525" mass="58171">GAELDAQNLLLTDRDTEAVNNYHATLLNDTHGIFSFECNKWPDDRVEPHTVIHCRMKAVSIESYGKKSFSSRKSAYSQKKSFNNNNNNNNNVSDAILRLHGVTCHKRTVFMVTAVVISIKSHVRHATGCRPILQCGRIIYTKTGPQSPKHLKAEYVYKVEVRANRTTPLPWSSYQIVMRVNDTSLQSGHGTSHVRIIRSQFVLGTVSIHMQVDMHLNITSNFSQMESLSQKASWSRETAKQYPKHVSIFRGASLYARLAQPDALHELVHARPAPSYSLETSTDAFKVTQHGGIIYVSDVTALYEAPSSLNLTIVVLFPDNKFDKVLMQVDITSDAGKGACNETTWWQNQTDKDWILCSEKDKPKACEELCGVGTGKAVPVNEDLKSPIGNRGCMWRGSRTPLPHENLTKDYATCTADIDTCPDFLCDPLEKLHFHICPQDCTDMVTGAGYQNEGTNNNLGIASASNKVVCTCDPHYKCACAPPGRGQKKVSSNAPTTVSSYNVTTASMFTQPPRDPNVSAERGEL</sequence>
<keyword evidence="4" id="KW-1185">Reference proteome</keyword>
<reference evidence="3 4" key="1">
    <citation type="submission" date="2017-12" db="EMBL/GenBank/DDBJ databases">
        <title>Hemimetabolous genomes reveal molecular basis of termite eusociality.</title>
        <authorList>
            <person name="Harrison M.C."/>
            <person name="Jongepier E."/>
            <person name="Robertson H.M."/>
            <person name="Arning N."/>
            <person name="Bitard-Feildel T."/>
            <person name="Chao H."/>
            <person name="Childers C.P."/>
            <person name="Dinh H."/>
            <person name="Doddapaneni H."/>
            <person name="Dugan S."/>
            <person name="Gowin J."/>
            <person name="Greiner C."/>
            <person name="Han Y."/>
            <person name="Hu H."/>
            <person name="Hughes D.S.T."/>
            <person name="Huylmans A.-K."/>
            <person name="Kemena C."/>
            <person name="Kremer L.P.M."/>
            <person name="Lee S.L."/>
            <person name="Lopez-Ezquerra A."/>
            <person name="Mallet L."/>
            <person name="Monroy-Kuhn J.M."/>
            <person name="Moser A."/>
            <person name="Murali S.C."/>
            <person name="Muzny D.M."/>
            <person name="Otani S."/>
            <person name="Piulachs M.-D."/>
            <person name="Poelchau M."/>
            <person name="Qu J."/>
            <person name="Schaub F."/>
            <person name="Wada-Katsumata A."/>
            <person name="Worley K.C."/>
            <person name="Xie Q."/>
            <person name="Ylla G."/>
            <person name="Poulsen M."/>
            <person name="Gibbs R.A."/>
            <person name="Schal C."/>
            <person name="Richards S."/>
            <person name="Belles X."/>
            <person name="Korb J."/>
            <person name="Bornberg-Bauer E."/>
        </authorList>
    </citation>
    <scope>NUCLEOTIDE SEQUENCE [LARGE SCALE GENOMIC DNA]</scope>
    <source>
        <tissue evidence="3">Whole body</tissue>
    </source>
</reference>
<evidence type="ECO:0000256" key="1">
    <source>
        <dbReference type="SAM" id="MobiDB-lite"/>
    </source>
</evidence>
<dbReference type="OrthoDB" id="3256376at2759"/>
<accession>A0A2J7PVV0</accession>
<gene>
    <name evidence="3" type="ORF">B7P43_G07705</name>
</gene>
<comment type="caution">
    <text evidence="3">The sequence shown here is derived from an EMBL/GenBank/DDBJ whole genome shotgun (WGS) entry which is preliminary data.</text>
</comment>
<feature type="region of interest" description="Disordered" evidence="1">
    <location>
        <begin position="505"/>
        <end position="525"/>
    </location>
</feature>
<feature type="non-terminal residue" evidence="3">
    <location>
        <position position="1"/>
    </location>
</feature>
<feature type="non-terminal residue" evidence="3">
    <location>
        <position position="525"/>
    </location>
</feature>
<evidence type="ECO:0000313" key="3">
    <source>
        <dbReference type="EMBL" id="PNF20459.1"/>
    </source>
</evidence>
<feature type="domain" description="RET cysteine rich" evidence="2">
    <location>
        <begin position="357"/>
        <end position="480"/>
    </location>
</feature>
<dbReference type="AlphaFoldDB" id="A0A2J7PVV0"/>
<organism evidence="3 4">
    <name type="scientific">Cryptotermes secundus</name>
    <dbReference type="NCBI Taxonomy" id="105785"/>
    <lineage>
        <taxon>Eukaryota</taxon>
        <taxon>Metazoa</taxon>
        <taxon>Ecdysozoa</taxon>
        <taxon>Arthropoda</taxon>
        <taxon>Hexapoda</taxon>
        <taxon>Insecta</taxon>
        <taxon>Pterygota</taxon>
        <taxon>Neoptera</taxon>
        <taxon>Polyneoptera</taxon>
        <taxon>Dictyoptera</taxon>
        <taxon>Blattodea</taxon>
        <taxon>Blattoidea</taxon>
        <taxon>Termitoidae</taxon>
        <taxon>Kalotermitidae</taxon>
        <taxon>Cryptotermitinae</taxon>
        <taxon>Cryptotermes</taxon>
    </lineage>
</organism>
<name>A0A2J7PVV0_9NEOP</name>
<dbReference type="STRING" id="105785.A0A2J7PVV0"/>
<dbReference type="EMBL" id="NEVH01020942">
    <property type="protein sequence ID" value="PNF20459.1"/>
    <property type="molecule type" value="Genomic_DNA"/>
</dbReference>
<evidence type="ECO:0000259" key="2">
    <source>
        <dbReference type="Pfam" id="PF22540"/>
    </source>
</evidence>
<proteinExistence type="predicted"/>
<dbReference type="Pfam" id="PF22540">
    <property type="entry name" value="RET_CRD"/>
    <property type="match status" value="1"/>
</dbReference>
<dbReference type="InParanoid" id="A0A2J7PVV0"/>
<dbReference type="Proteomes" id="UP000235965">
    <property type="component" value="Unassembled WGS sequence"/>
</dbReference>
<dbReference type="InterPro" id="IPR055162">
    <property type="entry name" value="RET_CRD"/>
</dbReference>
<protein>
    <recommendedName>
        <fullName evidence="2">RET cysteine rich domain-containing protein</fullName>
    </recommendedName>
</protein>